<evidence type="ECO:0000259" key="1">
    <source>
        <dbReference type="PROSITE" id="PS50123"/>
    </source>
</evidence>
<sequence length="289" mass="33802">MVYSSEDADLDVERIEIELLLEGIYRHYGFDFRNYAYSSVKRRVWHRVRAEQLNTISELQSKVLHDPIVLKCFLNDLSINVTEMFRDPSFFKAFREKVIPSLRDLPFIRIWHAGCSSGEEAYSMAILLLEEGLYDKTKIYATDMNEDILEKAREARIPLSYMQVYTKNYQQAGGLKEFSEYYTAHHDYVLLRPMLKKNIVFAHHNLVTDHSFNEFHVIICRNVLIYFNTSLKNRVYELFFHSLSDGGFLGLGNKETLTSGDTSHFYQEVDRDEKIYIKGTPKNTTGSLN</sequence>
<protein>
    <submittedName>
        <fullName evidence="2">Protein-glutamate O-methyltransferase CheR</fullName>
    </submittedName>
</protein>
<dbReference type="SMART" id="SM00138">
    <property type="entry name" value="MeTrc"/>
    <property type="match status" value="1"/>
</dbReference>
<dbReference type="InterPro" id="IPR000780">
    <property type="entry name" value="CheR_MeTrfase"/>
</dbReference>
<dbReference type="SUPFAM" id="SSF47757">
    <property type="entry name" value="Chemotaxis receptor methyltransferase CheR, N-terminal domain"/>
    <property type="match status" value="1"/>
</dbReference>
<feature type="domain" description="CheR-type methyltransferase" evidence="1">
    <location>
        <begin position="5"/>
        <end position="265"/>
    </location>
</feature>
<dbReference type="PRINTS" id="PR00996">
    <property type="entry name" value="CHERMTFRASE"/>
</dbReference>
<dbReference type="PANTHER" id="PTHR24422:SF8">
    <property type="entry name" value="CHEMOTAXIS PROTEIN"/>
    <property type="match status" value="1"/>
</dbReference>
<evidence type="ECO:0000313" key="2">
    <source>
        <dbReference type="EMBL" id="MDE5411814.1"/>
    </source>
</evidence>
<comment type="caution">
    <text evidence="2">The sequence shown here is derived from an EMBL/GenBank/DDBJ whole genome shotgun (WGS) entry which is preliminary data.</text>
</comment>
<dbReference type="Pfam" id="PF03705">
    <property type="entry name" value="CheR_N"/>
    <property type="match status" value="1"/>
</dbReference>
<dbReference type="PANTHER" id="PTHR24422">
    <property type="entry name" value="CHEMOTAXIS PROTEIN METHYLTRANSFERASE"/>
    <property type="match status" value="1"/>
</dbReference>
<gene>
    <name evidence="2" type="ORF">N7Z68_00275</name>
</gene>
<dbReference type="Pfam" id="PF01739">
    <property type="entry name" value="CheR"/>
    <property type="match status" value="1"/>
</dbReference>
<dbReference type="PROSITE" id="PS50123">
    <property type="entry name" value="CHER"/>
    <property type="match status" value="1"/>
</dbReference>
<organism evidence="2 3">
    <name type="scientific">Alkalihalobacterium chitinilyticum</name>
    <dbReference type="NCBI Taxonomy" id="2980103"/>
    <lineage>
        <taxon>Bacteria</taxon>
        <taxon>Bacillati</taxon>
        <taxon>Bacillota</taxon>
        <taxon>Bacilli</taxon>
        <taxon>Bacillales</taxon>
        <taxon>Bacillaceae</taxon>
        <taxon>Alkalihalobacterium</taxon>
    </lineage>
</organism>
<dbReference type="InterPro" id="IPR022641">
    <property type="entry name" value="CheR_N"/>
</dbReference>
<dbReference type="EMBL" id="JAOTPO010000001">
    <property type="protein sequence ID" value="MDE5411814.1"/>
    <property type="molecule type" value="Genomic_DNA"/>
</dbReference>
<dbReference type="SUPFAM" id="SSF53335">
    <property type="entry name" value="S-adenosyl-L-methionine-dependent methyltransferases"/>
    <property type="match status" value="1"/>
</dbReference>
<dbReference type="Proteomes" id="UP001148125">
    <property type="component" value="Unassembled WGS sequence"/>
</dbReference>
<evidence type="ECO:0000313" key="3">
    <source>
        <dbReference type="Proteomes" id="UP001148125"/>
    </source>
</evidence>
<dbReference type="Gene3D" id="3.40.50.150">
    <property type="entry name" value="Vaccinia Virus protein VP39"/>
    <property type="match status" value="1"/>
</dbReference>
<dbReference type="InterPro" id="IPR050903">
    <property type="entry name" value="Bact_Chemotaxis_MeTrfase"/>
</dbReference>
<name>A0ABT5V8M3_9BACI</name>
<dbReference type="RefSeq" id="WP_275116903.1">
    <property type="nucleotide sequence ID" value="NZ_JAOTPO010000001.1"/>
</dbReference>
<accession>A0ABT5V8M3</accession>
<keyword evidence="3" id="KW-1185">Reference proteome</keyword>
<proteinExistence type="predicted"/>
<dbReference type="InterPro" id="IPR022642">
    <property type="entry name" value="CheR_C"/>
</dbReference>
<reference evidence="2" key="1">
    <citation type="submission" date="2024-05" db="EMBL/GenBank/DDBJ databases">
        <title>Alkalihalobacillus sp. strain MEB203 novel alkaliphilic bacterium from Lonar Lake, India.</title>
        <authorList>
            <person name="Joshi A."/>
            <person name="Thite S."/>
            <person name="Mengade P."/>
        </authorList>
    </citation>
    <scope>NUCLEOTIDE SEQUENCE</scope>
    <source>
        <strain evidence="2">MEB 203</strain>
    </source>
</reference>
<dbReference type="InterPro" id="IPR029063">
    <property type="entry name" value="SAM-dependent_MTases_sf"/>
</dbReference>